<feature type="compositionally biased region" description="Polar residues" evidence="1">
    <location>
        <begin position="20"/>
        <end position="29"/>
    </location>
</feature>
<gene>
    <name evidence="2" type="ORF">GCM10017576_09890</name>
</gene>
<dbReference type="EMBL" id="BSEJ01000003">
    <property type="protein sequence ID" value="GLJ60860.1"/>
    <property type="molecule type" value="Genomic_DNA"/>
</dbReference>
<proteinExistence type="predicted"/>
<evidence type="ECO:0000256" key="1">
    <source>
        <dbReference type="SAM" id="MobiDB-lite"/>
    </source>
</evidence>
<reference evidence="2" key="2">
    <citation type="submission" date="2023-01" db="EMBL/GenBank/DDBJ databases">
        <authorList>
            <person name="Sun Q."/>
            <person name="Evtushenko L."/>
        </authorList>
    </citation>
    <scope>NUCLEOTIDE SEQUENCE</scope>
    <source>
        <strain evidence="2">VKM Ac-1020</strain>
    </source>
</reference>
<feature type="region of interest" description="Disordered" evidence="1">
    <location>
        <begin position="1"/>
        <end position="99"/>
    </location>
</feature>
<feature type="compositionally biased region" description="Basic and acidic residues" evidence="1">
    <location>
        <begin position="74"/>
        <end position="83"/>
    </location>
</feature>
<name>A0A9W6H264_9MICO</name>
<organism evidence="2 3">
    <name type="scientific">Microbacterium barkeri</name>
    <dbReference type="NCBI Taxonomy" id="33917"/>
    <lineage>
        <taxon>Bacteria</taxon>
        <taxon>Bacillati</taxon>
        <taxon>Actinomycetota</taxon>
        <taxon>Actinomycetes</taxon>
        <taxon>Micrococcales</taxon>
        <taxon>Microbacteriaceae</taxon>
        <taxon>Microbacterium</taxon>
    </lineage>
</organism>
<dbReference type="AlphaFoldDB" id="A0A9W6H264"/>
<dbReference type="Proteomes" id="UP001142462">
    <property type="component" value="Unassembled WGS sequence"/>
</dbReference>
<sequence>MTAPTPPRSQLAAPNRRFRTQTATGTALTPVQVALGGPQLPIPDASRDPDSTHPRPGRTWRPPTADSGRKPRPRQGDAPDKRPQQATAPTSDGRVRGGK</sequence>
<evidence type="ECO:0000313" key="3">
    <source>
        <dbReference type="Proteomes" id="UP001142462"/>
    </source>
</evidence>
<evidence type="ECO:0000313" key="2">
    <source>
        <dbReference type="EMBL" id="GLJ60860.1"/>
    </source>
</evidence>
<comment type="caution">
    <text evidence="2">The sequence shown here is derived from an EMBL/GenBank/DDBJ whole genome shotgun (WGS) entry which is preliminary data.</text>
</comment>
<protein>
    <submittedName>
        <fullName evidence="2">Uncharacterized protein</fullName>
    </submittedName>
</protein>
<keyword evidence="3" id="KW-1185">Reference proteome</keyword>
<reference evidence="2" key="1">
    <citation type="journal article" date="2014" name="Int. J. Syst. Evol. Microbiol.">
        <title>Complete genome sequence of Corynebacterium casei LMG S-19264T (=DSM 44701T), isolated from a smear-ripened cheese.</title>
        <authorList>
            <consortium name="US DOE Joint Genome Institute (JGI-PGF)"/>
            <person name="Walter F."/>
            <person name="Albersmeier A."/>
            <person name="Kalinowski J."/>
            <person name="Ruckert C."/>
        </authorList>
    </citation>
    <scope>NUCLEOTIDE SEQUENCE</scope>
    <source>
        <strain evidence="2">VKM Ac-1020</strain>
    </source>
</reference>
<accession>A0A9W6H264</accession>